<dbReference type="GO" id="GO:0008270">
    <property type="term" value="F:zinc ion binding"/>
    <property type="evidence" value="ECO:0007669"/>
    <property type="project" value="InterPro"/>
</dbReference>
<dbReference type="SMART" id="SM00829">
    <property type="entry name" value="PKS_ER"/>
    <property type="match status" value="1"/>
</dbReference>
<comment type="caution">
    <text evidence="7">The sequence shown here is derived from an EMBL/GenBank/DDBJ whole genome shotgun (WGS) entry which is preliminary data.</text>
</comment>
<proteinExistence type="inferred from homology"/>
<evidence type="ECO:0000256" key="5">
    <source>
        <dbReference type="RuleBase" id="RU361277"/>
    </source>
</evidence>
<evidence type="ECO:0000256" key="3">
    <source>
        <dbReference type="ARBA" id="ARBA00022833"/>
    </source>
</evidence>
<dbReference type="InterPro" id="IPR047109">
    <property type="entry name" value="CAD-like"/>
</dbReference>
<reference evidence="7 8" key="1">
    <citation type="journal article" date="2018" name="Plant J.">
        <title>Genome sequences of Chlorella sorokiniana UTEX 1602 and Micractinium conductrix SAG 241.80: implications to maltose excretion by a green alga.</title>
        <authorList>
            <person name="Arriola M.B."/>
            <person name="Velmurugan N."/>
            <person name="Zhang Y."/>
            <person name="Plunkett M.H."/>
            <person name="Hondzo H."/>
            <person name="Barney B.M."/>
        </authorList>
    </citation>
    <scope>NUCLEOTIDE SEQUENCE [LARGE SCALE GENOMIC DNA]</scope>
    <source>
        <strain evidence="8">UTEX 1602</strain>
    </source>
</reference>
<dbReference type="InterPro" id="IPR020843">
    <property type="entry name" value="ER"/>
</dbReference>
<dbReference type="Pfam" id="PF00107">
    <property type="entry name" value="ADH_zinc_N"/>
    <property type="match status" value="1"/>
</dbReference>
<evidence type="ECO:0000259" key="6">
    <source>
        <dbReference type="SMART" id="SM00829"/>
    </source>
</evidence>
<feature type="domain" description="Enoyl reductase (ER)" evidence="6">
    <location>
        <begin position="659"/>
        <end position="984"/>
    </location>
</feature>
<dbReference type="STRING" id="3076.A0A2P6TDZ5"/>
<gene>
    <name evidence="7" type="ORF">C2E21_8641</name>
</gene>
<evidence type="ECO:0000313" key="8">
    <source>
        <dbReference type="Proteomes" id="UP000239899"/>
    </source>
</evidence>
<dbReference type="InterPro" id="IPR013149">
    <property type="entry name" value="ADH-like_C"/>
</dbReference>
<comment type="cofactor">
    <cofactor evidence="1 5">
        <name>Zn(2+)</name>
        <dbReference type="ChEBI" id="CHEBI:29105"/>
    </cofactor>
</comment>
<name>A0A2P6TDZ5_CHLSO</name>
<dbReference type="GO" id="GO:0009809">
    <property type="term" value="P:lignin biosynthetic process"/>
    <property type="evidence" value="ECO:0007669"/>
    <property type="project" value="UniProtKB-ARBA"/>
</dbReference>
<dbReference type="InterPro" id="IPR011032">
    <property type="entry name" value="GroES-like_sf"/>
</dbReference>
<dbReference type="Proteomes" id="UP000239899">
    <property type="component" value="Unassembled WGS sequence"/>
</dbReference>
<dbReference type="PROSITE" id="PS00059">
    <property type="entry name" value="ADH_ZINC"/>
    <property type="match status" value="1"/>
</dbReference>
<organism evidence="7 8">
    <name type="scientific">Chlorella sorokiniana</name>
    <name type="common">Freshwater green alga</name>
    <dbReference type="NCBI Taxonomy" id="3076"/>
    <lineage>
        <taxon>Eukaryota</taxon>
        <taxon>Viridiplantae</taxon>
        <taxon>Chlorophyta</taxon>
        <taxon>core chlorophytes</taxon>
        <taxon>Trebouxiophyceae</taxon>
        <taxon>Chlorellales</taxon>
        <taxon>Chlorellaceae</taxon>
        <taxon>Chlorella clade</taxon>
        <taxon>Chlorella</taxon>
    </lineage>
</organism>
<dbReference type="PANTHER" id="PTHR42683">
    <property type="entry name" value="ALDEHYDE REDUCTASE"/>
    <property type="match status" value="1"/>
</dbReference>
<keyword evidence="3 5" id="KW-0862">Zinc</keyword>
<protein>
    <submittedName>
        <fullName evidence="7">Cinnamyl alcohol dehydrogenase</fullName>
    </submittedName>
</protein>
<dbReference type="EMBL" id="LHPG02000021">
    <property type="protein sequence ID" value="PRW20868.1"/>
    <property type="molecule type" value="Genomic_DNA"/>
</dbReference>
<sequence>MSSCASEPKPCCRAFALAVLEGVVAELPDLKERLGDLEQWLDRADRGGASAASGQATLALHGCSLHLNHTCRHSACADPACKLCKNNPHKACAAQLRPKYVVGQEVAAPCGAPTTVTLSVRGGGGGSGAARQWAALAAQGARLQLLLVDERGRQQRAKELLLAGASSASSRQVATLLRDSVVAFDPAGKPMLSCKDVEAGKDGSLLLNLQGGGAAHVALAGLSVSCSTERATSGRKRAPVRLAALLVDAEGQPLDIAPVLSPEFYVVSDRSENHEGMDGMLRKDSPVAQVRSIGKETVRRLLDIPAACNFIGVELELPEGLTSVTTVGQLAQLLEATKEHAADLSQVLKLSKSQLETAAAHVATAVEPDASLRVFLALSGAGLLYACEQGGCILAEPAAVLEYRRDDGGSLLPLAVQRLSSNAPELRKNSSPLQQLVAQAEAAWRTGGHPGWEVLQLGGNCFESFDELKRALPSDLLQPVLPRLAQLAAAAPAPAHSAPAAPPPANPLASLGFTAAQPLLSSGLPASQPDVGQQLMDRLGSLGLGVDSATSLDFWTKSLEALAQLLSADDGQAAGRQLQAEKTHPAAMAVPAKDAPREYAIFCQANGSAERLELLVKEYGSGKATIGGEAASFTGEVKEALHKGCTHQAEGSGNCLGFASRDTSGVLTPYRFERRPVGPDDVRIQITHCGICHSDLHQIKNEWGNSTFPMVPGHEIVGIVTEVGANVTEFKVGEHAGIGCMIDSCGKCEQCAASEEQYCKGCIFTYNGAYADGTATQGGYSTHYVVDKKFALHVPKSLPLEGAAPLLCAGITTYSPMRFYGLDKPGMKIGVVGLGGLGHMAVKWGKAFGCEVTVISTSPSKKEEALNRLGAHKFVVSRNQEEMEAAAGTLDGIVDTVSAKHDLGTYLNLLKTNGKFVIVGVPSEPFELHSFAVVMKRLTVGGSLIGGIKETQEMLDFAAEHGIVCDTEKIGIDYVNTAMERLVKNDVHYRFVIDIQGSLVA</sequence>
<dbReference type="FunFam" id="3.90.180.10:FF:000004">
    <property type="entry name" value="probable cinnamyl alcohol dehydrogenase"/>
    <property type="match status" value="1"/>
</dbReference>
<dbReference type="FunFam" id="3.40.50.720:FF:000022">
    <property type="entry name" value="Cinnamyl alcohol dehydrogenase"/>
    <property type="match status" value="1"/>
</dbReference>
<keyword evidence="2 5" id="KW-0479">Metal-binding</keyword>
<evidence type="ECO:0000256" key="4">
    <source>
        <dbReference type="ARBA" id="ARBA00023002"/>
    </source>
</evidence>
<dbReference type="Pfam" id="PF08240">
    <property type="entry name" value="ADH_N"/>
    <property type="match status" value="1"/>
</dbReference>
<dbReference type="InterPro" id="IPR002328">
    <property type="entry name" value="ADH_Zn_CS"/>
</dbReference>
<dbReference type="AlphaFoldDB" id="A0A2P6TDZ5"/>
<dbReference type="InterPro" id="IPR013154">
    <property type="entry name" value="ADH-like_N"/>
</dbReference>
<accession>A0A2P6TDZ5</accession>
<dbReference type="OrthoDB" id="1879366at2759"/>
<dbReference type="Gene3D" id="3.40.50.720">
    <property type="entry name" value="NAD(P)-binding Rossmann-like Domain"/>
    <property type="match status" value="1"/>
</dbReference>
<dbReference type="SUPFAM" id="SSF51735">
    <property type="entry name" value="NAD(P)-binding Rossmann-fold domains"/>
    <property type="match status" value="1"/>
</dbReference>
<dbReference type="CDD" id="cd05283">
    <property type="entry name" value="CAD1"/>
    <property type="match status" value="1"/>
</dbReference>
<keyword evidence="8" id="KW-1185">Reference proteome</keyword>
<evidence type="ECO:0000256" key="1">
    <source>
        <dbReference type="ARBA" id="ARBA00001947"/>
    </source>
</evidence>
<evidence type="ECO:0000313" key="7">
    <source>
        <dbReference type="EMBL" id="PRW20868.1"/>
    </source>
</evidence>
<dbReference type="InterPro" id="IPR036291">
    <property type="entry name" value="NAD(P)-bd_dom_sf"/>
</dbReference>
<dbReference type="SUPFAM" id="SSF50129">
    <property type="entry name" value="GroES-like"/>
    <property type="match status" value="1"/>
</dbReference>
<dbReference type="Gene3D" id="3.90.180.10">
    <property type="entry name" value="Medium-chain alcohol dehydrogenases, catalytic domain"/>
    <property type="match status" value="1"/>
</dbReference>
<evidence type="ECO:0000256" key="2">
    <source>
        <dbReference type="ARBA" id="ARBA00022723"/>
    </source>
</evidence>
<dbReference type="GO" id="GO:0016616">
    <property type="term" value="F:oxidoreductase activity, acting on the CH-OH group of donors, NAD or NADP as acceptor"/>
    <property type="evidence" value="ECO:0007669"/>
    <property type="project" value="InterPro"/>
</dbReference>
<keyword evidence="4" id="KW-0560">Oxidoreductase</keyword>
<comment type="similarity">
    <text evidence="5">Belongs to the zinc-containing alcohol dehydrogenase family.</text>
</comment>